<evidence type="ECO:0000313" key="7">
    <source>
        <dbReference type="EMBL" id="KAA1101245.1"/>
    </source>
</evidence>
<organism evidence="7 8">
    <name type="scientific">Puccinia graminis f. sp. tritici</name>
    <dbReference type="NCBI Taxonomy" id="56615"/>
    <lineage>
        <taxon>Eukaryota</taxon>
        <taxon>Fungi</taxon>
        <taxon>Dikarya</taxon>
        <taxon>Basidiomycota</taxon>
        <taxon>Pucciniomycotina</taxon>
        <taxon>Pucciniomycetes</taxon>
        <taxon>Pucciniales</taxon>
        <taxon>Pucciniaceae</taxon>
        <taxon>Puccinia</taxon>
    </lineage>
</organism>
<sequence>MPTKRRQRSPSKTPTIFDDVSNSNSDKVTIIETSGPSAAPKTKNSTQDQSSWVWQYFKTQTIAGKKWNVCQTSIVPNGTAICKQKITPDKQGSTKSMSNHLLNIHGIKKDNAPAAFKDLSKFLNNSQALVMVADVSTQWNSTFKMLERAYEIWETIRKFCERHSLTEKYDLSDSEWEKVRQLCDFLEPLFQVTKRMSKNHFPLMTLAAPVYTWIMEQLQKACSKYDSQELVPPSNLMITKIQEYFDIAVKKPVYLFSTLLDP</sequence>
<evidence type="ECO:0000256" key="3">
    <source>
        <dbReference type="ARBA" id="ARBA00022771"/>
    </source>
</evidence>
<dbReference type="AlphaFoldDB" id="A0A5B0PHY7"/>
<dbReference type="PANTHER" id="PTHR46481:SF10">
    <property type="entry name" value="ZINC FINGER BED DOMAIN-CONTAINING PROTEIN 39"/>
    <property type="match status" value="1"/>
</dbReference>
<dbReference type="Proteomes" id="UP000324748">
    <property type="component" value="Unassembled WGS sequence"/>
</dbReference>
<protein>
    <submittedName>
        <fullName evidence="7">Zinc finger BED domain-containing protein 4</fullName>
    </submittedName>
</protein>
<keyword evidence="8" id="KW-1185">Reference proteome</keyword>
<dbReference type="GO" id="GO:0005634">
    <property type="term" value="C:nucleus"/>
    <property type="evidence" value="ECO:0007669"/>
    <property type="project" value="UniProtKB-SubCell"/>
</dbReference>
<evidence type="ECO:0000256" key="2">
    <source>
        <dbReference type="ARBA" id="ARBA00022723"/>
    </source>
</evidence>
<keyword evidence="5" id="KW-0539">Nucleus</keyword>
<comment type="caution">
    <text evidence="7">The sequence shown here is derived from an EMBL/GenBank/DDBJ whole genome shotgun (WGS) entry which is preliminary data.</text>
</comment>
<evidence type="ECO:0000256" key="4">
    <source>
        <dbReference type="ARBA" id="ARBA00022833"/>
    </source>
</evidence>
<dbReference type="EMBL" id="VSWC01000053">
    <property type="protein sequence ID" value="KAA1101245.1"/>
    <property type="molecule type" value="Genomic_DNA"/>
</dbReference>
<dbReference type="PANTHER" id="PTHR46481">
    <property type="entry name" value="ZINC FINGER BED DOMAIN-CONTAINING PROTEIN 4"/>
    <property type="match status" value="1"/>
</dbReference>
<evidence type="ECO:0000256" key="6">
    <source>
        <dbReference type="SAM" id="MobiDB-lite"/>
    </source>
</evidence>
<keyword evidence="3" id="KW-0863">Zinc-finger</keyword>
<keyword evidence="2" id="KW-0479">Metal-binding</keyword>
<dbReference type="InterPro" id="IPR012337">
    <property type="entry name" value="RNaseH-like_sf"/>
</dbReference>
<proteinExistence type="predicted"/>
<keyword evidence="4" id="KW-0862">Zinc</keyword>
<name>A0A5B0PHY7_PUCGR</name>
<dbReference type="InterPro" id="IPR052035">
    <property type="entry name" value="ZnF_BED_domain_contain"/>
</dbReference>
<gene>
    <name evidence="7" type="primary">ZBED4_3</name>
    <name evidence="7" type="ORF">PGT21_012842</name>
</gene>
<dbReference type="GO" id="GO:0008270">
    <property type="term" value="F:zinc ion binding"/>
    <property type="evidence" value="ECO:0007669"/>
    <property type="project" value="UniProtKB-KW"/>
</dbReference>
<evidence type="ECO:0000256" key="1">
    <source>
        <dbReference type="ARBA" id="ARBA00004123"/>
    </source>
</evidence>
<evidence type="ECO:0000313" key="8">
    <source>
        <dbReference type="Proteomes" id="UP000324748"/>
    </source>
</evidence>
<reference evidence="7 8" key="1">
    <citation type="submission" date="2019-05" db="EMBL/GenBank/DDBJ databases">
        <title>Emergence of the Ug99 lineage of the wheat stem rust pathogen through somatic hybridization.</title>
        <authorList>
            <person name="Li F."/>
            <person name="Upadhyaya N.M."/>
            <person name="Sperschneider J."/>
            <person name="Matny O."/>
            <person name="Nguyen-Phuc H."/>
            <person name="Mago R."/>
            <person name="Raley C."/>
            <person name="Miller M.E."/>
            <person name="Silverstein K.A.T."/>
            <person name="Henningsen E."/>
            <person name="Hirsch C.D."/>
            <person name="Visser B."/>
            <person name="Pretorius Z.A."/>
            <person name="Steffenson B.J."/>
            <person name="Schwessinger B."/>
            <person name="Dodds P.N."/>
            <person name="Figueroa M."/>
        </authorList>
    </citation>
    <scope>NUCLEOTIDE SEQUENCE [LARGE SCALE GENOMIC DNA]</scope>
    <source>
        <strain evidence="7">21-0</strain>
    </source>
</reference>
<dbReference type="OrthoDB" id="1607513at2759"/>
<feature type="compositionally biased region" description="Polar residues" evidence="6">
    <location>
        <begin position="10"/>
        <end position="46"/>
    </location>
</feature>
<evidence type="ECO:0000256" key="5">
    <source>
        <dbReference type="ARBA" id="ARBA00023242"/>
    </source>
</evidence>
<comment type="subcellular location">
    <subcellularLocation>
        <location evidence="1">Nucleus</location>
    </subcellularLocation>
</comment>
<feature type="region of interest" description="Disordered" evidence="6">
    <location>
        <begin position="1"/>
        <end position="46"/>
    </location>
</feature>
<dbReference type="SUPFAM" id="SSF53098">
    <property type="entry name" value="Ribonuclease H-like"/>
    <property type="match status" value="1"/>
</dbReference>
<accession>A0A5B0PHY7</accession>